<dbReference type="Proteomes" id="UP000279259">
    <property type="component" value="Unassembled WGS sequence"/>
</dbReference>
<sequence>MSSERDTETPQVVIDWRLIEDRTVHSSPGNGHWTYNSSSILIDKNDRSESLFRFIPARDDKPGQPDRIILSSGGLNIVFNSMTSTVGSMKWTATKHLSGMRYREDTTCAAELNTCYVYHQLSITPTETLKQLSGKSAYNVLARSAKEDIISFKDLEPTIQAFSTKLHRQTWLSHSRPLPSE</sequence>
<name>A0A427Y8M4_9TREE</name>
<proteinExistence type="predicted"/>
<dbReference type="AlphaFoldDB" id="A0A427Y8M4"/>
<protein>
    <submittedName>
        <fullName evidence="1">Uncharacterized protein</fullName>
    </submittedName>
</protein>
<dbReference type="EMBL" id="RSCD01000017">
    <property type="protein sequence ID" value="RSH87441.1"/>
    <property type="molecule type" value="Genomic_DNA"/>
</dbReference>
<accession>A0A427Y8M4</accession>
<evidence type="ECO:0000313" key="1">
    <source>
        <dbReference type="EMBL" id="RSH87441.1"/>
    </source>
</evidence>
<organism evidence="1 2">
    <name type="scientific">Saitozyma podzolica</name>
    <dbReference type="NCBI Taxonomy" id="1890683"/>
    <lineage>
        <taxon>Eukaryota</taxon>
        <taxon>Fungi</taxon>
        <taxon>Dikarya</taxon>
        <taxon>Basidiomycota</taxon>
        <taxon>Agaricomycotina</taxon>
        <taxon>Tremellomycetes</taxon>
        <taxon>Tremellales</taxon>
        <taxon>Trimorphomycetaceae</taxon>
        <taxon>Saitozyma</taxon>
    </lineage>
</organism>
<reference evidence="1 2" key="1">
    <citation type="submission" date="2018-11" db="EMBL/GenBank/DDBJ databases">
        <title>Genome sequence of Saitozyma podzolica DSM 27192.</title>
        <authorList>
            <person name="Aliyu H."/>
            <person name="Gorte O."/>
            <person name="Ochsenreither K."/>
        </authorList>
    </citation>
    <scope>NUCLEOTIDE SEQUENCE [LARGE SCALE GENOMIC DNA]</scope>
    <source>
        <strain evidence="1 2">DSM 27192</strain>
    </source>
</reference>
<keyword evidence="2" id="KW-1185">Reference proteome</keyword>
<dbReference type="OrthoDB" id="10309511at2759"/>
<evidence type="ECO:0000313" key="2">
    <source>
        <dbReference type="Proteomes" id="UP000279259"/>
    </source>
</evidence>
<comment type="caution">
    <text evidence="1">The sequence shown here is derived from an EMBL/GenBank/DDBJ whole genome shotgun (WGS) entry which is preliminary data.</text>
</comment>
<gene>
    <name evidence="1" type="ORF">EHS25_003351</name>
</gene>